<feature type="region of interest" description="Disordered" evidence="1">
    <location>
        <begin position="62"/>
        <end position="93"/>
    </location>
</feature>
<evidence type="ECO:0000256" key="1">
    <source>
        <dbReference type="SAM" id="MobiDB-lite"/>
    </source>
</evidence>
<evidence type="ECO:0000313" key="3">
    <source>
        <dbReference type="Proteomes" id="UP000059188"/>
    </source>
</evidence>
<reference evidence="2 3" key="1">
    <citation type="submission" date="2014-11" db="EMBL/GenBank/DDBJ databases">
        <authorList>
            <person name="Wibberg Daniel"/>
        </authorList>
    </citation>
    <scope>NUCLEOTIDE SEQUENCE [LARGE SCALE GENOMIC DNA]</scope>
    <source>
        <strain evidence="2">Rhizoctonia solani AG1-IB 7/3/14</strain>
    </source>
</reference>
<evidence type="ECO:0000313" key="2">
    <source>
        <dbReference type="EMBL" id="CEL61355.1"/>
    </source>
</evidence>
<sequence>MSAIPGHHLAVRPTPQSAIAKLELATRRILTSRTQRLRKLAEPTQSLSDQKLSTLFLTGLRRKQGVDDQKKRSVRKLSPTINNKVETAPINEH</sequence>
<gene>
    <name evidence="2" type="ORF">RSOLAG1IB_09958</name>
</gene>
<dbReference type="EMBL" id="LN679154">
    <property type="protein sequence ID" value="CEL61355.1"/>
    <property type="molecule type" value="Genomic_DNA"/>
</dbReference>
<protein>
    <submittedName>
        <fullName evidence="2">Uncharacterized protein</fullName>
    </submittedName>
</protein>
<dbReference type="AlphaFoldDB" id="A0A0B7FUG2"/>
<keyword evidence="3" id="KW-1185">Reference proteome</keyword>
<dbReference type="Proteomes" id="UP000059188">
    <property type="component" value="Unassembled WGS sequence"/>
</dbReference>
<name>A0A0B7FUG2_THACB</name>
<organism evidence="2 3">
    <name type="scientific">Thanatephorus cucumeris (strain AG1-IB / isolate 7/3/14)</name>
    <name type="common">Lettuce bottom rot fungus</name>
    <name type="synonym">Rhizoctonia solani</name>
    <dbReference type="NCBI Taxonomy" id="1108050"/>
    <lineage>
        <taxon>Eukaryota</taxon>
        <taxon>Fungi</taxon>
        <taxon>Dikarya</taxon>
        <taxon>Basidiomycota</taxon>
        <taxon>Agaricomycotina</taxon>
        <taxon>Agaricomycetes</taxon>
        <taxon>Cantharellales</taxon>
        <taxon>Ceratobasidiaceae</taxon>
        <taxon>Rhizoctonia</taxon>
        <taxon>Rhizoctonia solani AG-1</taxon>
    </lineage>
</organism>
<proteinExistence type="predicted"/>
<accession>A0A0B7FUG2</accession>